<dbReference type="RefSeq" id="WP_045056230.1">
    <property type="nucleotide sequence ID" value="NZ_CAWMDP010000016.1"/>
</dbReference>
<dbReference type="STRING" id="1618023.UH38_18460"/>
<organism evidence="1 2">
    <name type="scientific">Aliterella atlantica CENA595</name>
    <dbReference type="NCBI Taxonomy" id="1618023"/>
    <lineage>
        <taxon>Bacteria</taxon>
        <taxon>Bacillati</taxon>
        <taxon>Cyanobacteriota</taxon>
        <taxon>Cyanophyceae</taxon>
        <taxon>Chroococcidiopsidales</taxon>
        <taxon>Aliterellaceae</taxon>
        <taxon>Aliterella</taxon>
    </lineage>
</organism>
<sequence>MPFDDRLETFFARSRQQWRQWLETNHLTSCGVWLVYYKIKSGKPSVRYSEAVKEALCFGWIDSKVQSIDAESYRQIFTPRKPQSVWSKLNKQYIQELIEQGLITEIGLEKIAVAKQNGSWYKLDAIEELTIPADLEQALTANAIANSYFQAFSKSSKKNILAWIESAKRPETRVKRIEQTINFALQNKSPLAR</sequence>
<evidence type="ECO:0000313" key="2">
    <source>
        <dbReference type="Proteomes" id="UP000032452"/>
    </source>
</evidence>
<gene>
    <name evidence="1" type="ORF">UH38_18460</name>
</gene>
<dbReference type="EMBL" id="JYON01000024">
    <property type="protein sequence ID" value="KJH70358.1"/>
    <property type="molecule type" value="Genomic_DNA"/>
</dbReference>
<dbReference type="Pfam" id="PF13376">
    <property type="entry name" value="OmdA"/>
    <property type="match status" value="1"/>
</dbReference>
<proteinExistence type="predicted"/>
<dbReference type="AlphaFoldDB" id="A0A0D8ZNG8"/>
<accession>A0A0D8ZNG8</accession>
<protein>
    <recommendedName>
        <fullName evidence="3">Bacteriocin-protection protein</fullName>
    </recommendedName>
</protein>
<dbReference type="PATRIC" id="fig|1618023.3.peg.1136"/>
<evidence type="ECO:0000313" key="1">
    <source>
        <dbReference type="EMBL" id="KJH70358.1"/>
    </source>
</evidence>
<dbReference type="OrthoDB" id="9796999at2"/>
<name>A0A0D8ZNG8_9CYAN</name>
<reference evidence="1 2" key="1">
    <citation type="submission" date="2015-02" db="EMBL/GenBank/DDBJ databases">
        <title>Draft genome of a novel marine cyanobacterium (Chroococcales) isolated from South Atlantic Ocean.</title>
        <authorList>
            <person name="Rigonato J."/>
            <person name="Alvarenga D.O."/>
            <person name="Branco L.H."/>
            <person name="Varani A.M."/>
            <person name="Brandini F.P."/>
            <person name="Fiore M.F."/>
        </authorList>
    </citation>
    <scope>NUCLEOTIDE SEQUENCE [LARGE SCALE GENOMIC DNA]</scope>
    <source>
        <strain evidence="1 2">CENA595</strain>
    </source>
</reference>
<evidence type="ECO:0008006" key="3">
    <source>
        <dbReference type="Google" id="ProtNLM"/>
    </source>
</evidence>
<keyword evidence="2" id="KW-1185">Reference proteome</keyword>
<dbReference type="Proteomes" id="UP000032452">
    <property type="component" value="Unassembled WGS sequence"/>
</dbReference>
<comment type="caution">
    <text evidence="1">The sequence shown here is derived from an EMBL/GenBank/DDBJ whole genome shotgun (WGS) entry which is preliminary data.</text>
</comment>